<evidence type="ECO:0000256" key="1">
    <source>
        <dbReference type="ARBA" id="ARBA00022801"/>
    </source>
</evidence>
<dbReference type="Proteomes" id="UP001176517">
    <property type="component" value="Unassembled WGS sequence"/>
</dbReference>
<evidence type="ECO:0000313" key="4">
    <source>
        <dbReference type="EMBL" id="KAK0549829.1"/>
    </source>
</evidence>
<keyword evidence="3" id="KW-0732">Signal</keyword>
<dbReference type="AlphaFoldDB" id="A0AAN6GP55"/>
<evidence type="ECO:0000256" key="2">
    <source>
        <dbReference type="ARBA" id="ARBA00023157"/>
    </source>
</evidence>
<gene>
    <name evidence="4" type="ORF">OC846_003900</name>
</gene>
<dbReference type="PANTHER" id="PTHR33630:SF9">
    <property type="entry name" value="CUTINASE 4"/>
    <property type="match status" value="1"/>
</dbReference>
<feature type="chain" id="PRO_5042883214" description="Cutinase" evidence="3">
    <location>
        <begin position="21"/>
        <end position="246"/>
    </location>
</feature>
<keyword evidence="2" id="KW-1015">Disulfide bond</keyword>
<reference evidence="4" key="1">
    <citation type="journal article" date="2023" name="PhytoFront">
        <title>Draft Genome Resources of Seven Strains of Tilletia horrida, Causal Agent of Kernel Smut of Rice.</title>
        <authorList>
            <person name="Khanal S."/>
            <person name="Antony Babu S."/>
            <person name="Zhou X.G."/>
        </authorList>
    </citation>
    <scope>NUCLEOTIDE SEQUENCE</scope>
    <source>
        <strain evidence="4">TX6</strain>
    </source>
</reference>
<dbReference type="SUPFAM" id="SSF53474">
    <property type="entry name" value="alpha/beta-Hydrolases"/>
    <property type="match status" value="1"/>
</dbReference>
<comment type="caution">
    <text evidence="4">The sequence shown here is derived from an EMBL/GenBank/DDBJ whole genome shotgun (WGS) entry which is preliminary data.</text>
</comment>
<accession>A0AAN6GP55</accession>
<dbReference type="EMBL" id="JAPDMZ010000104">
    <property type="protein sequence ID" value="KAK0549829.1"/>
    <property type="molecule type" value="Genomic_DNA"/>
</dbReference>
<dbReference type="Gene3D" id="3.40.50.1820">
    <property type="entry name" value="alpha/beta hydrolase"/>
    <property type="match status" value="1"/>
</dbReference>
<feature type="signal peptide" evidence="3">
    <location>
        <begin position="1"/>
        <end position="20"/>
    </location>
</feature>
<dbReference type="InterPro" id="IPR029058">
    <property type="entry name" value="AB_hydrolase_fold"/>
</dbReference>
<evidence type="ECO:0000256" key="3">
    <source>
        <dbReference type="SAM" id="SignalP"/>
    </source>
</evidence>
<evidence type="ECO:0000313" key="5">
    <source>
        <dbReference type="Proteomes" id="UP001176517"/>
    </source>
</evidence>
<proteinExistence type="predicted"/>
<dbReference type="Pfam" id="PF01083">
    <property type="entry name" value="Cutinase"/>
    <property type="match status" value="1"/>
</dbReference>
<dbReference type="GO" id="GO:0052689">
    <property type="term" value="F:carboxylic ester hydrolase activity"/>
    <property type="evidence" value="ECO:0007669"/>
    <property type="project" value="UniProtKB-ARBA"/>
</dbReference>
<dbReference type="InterPro" id="IPR000675">
    <property type="entry name" value="Cutinase/axe"/>
</dbReference>
<keyword evidence="5" id="KW-1185">Reference proteome</keyword>
<name>A0AAN6GP55_9BASI</name>
<evidence type="ECO:0008006" key="6">
    <source>
        <dbReference type="Google" id="ProtNLM"/>
    </source>
</evidence>
<organism evidence="4 5">
    <name type="scientific">Tilletia horrida</name>
    <dbReference type="NCBI Taxonomy" id="155126"/>
    <lineage>
        <taxon>Eukaryota</taxon>
        <taxon>Fungi</taxon>
        <taxon>Dikarya</taxon>
        <taxon>Basidiomycota</taxon>
        <taxon>Ustilaginomycotina</taxon>
        <taxon>Exobasidiomycetes</taxon>
        <taxon>Tilletiales</taxon>
        <taxon>Tilletiaceae</taxon>
        <taxon>Tilletia</taxon>
    </lineage>
</organism>
<dbReference type="PANTHER" id="PTHR33630">
    <property type="entry name" value="CUTINASE RV1984C-RELATED-RELATED"/>
    <property type="match status" value="1"/>
</dbReference>
<dbReference type="SMART" id="SM01110">
    <property type="entry name" value="Cutinase"/>
    <property type="match status" value="1"/>
</dbReference>
<protein>
    <recommendedName>
        <fullName evidence="6">Cutinase</fullName>
    </recommendedName>
</protein>
<keyword evidence="1" id="KW-0378">Hydrolase</keyword>
<sequence length="246" mass="26404">MKGFLTLSLLAVFGLASAVAGHISMPHTHKTLLIDHCSKYVLIATRGIREAQSDLPGAFKTTINNVLFRVSGSRVVNTVYPTNATLIDQPVQIDYARTSVGVNWIRDFLNRETQVCPDQSYALLGFSEGAIINSFVLDTYQGTGVDKRIKAVLFAGNPFHTPNLTGNVDENGGNLTHGAEGESISAAPAGVRTSSESGRVLDFCFLGDTICNKAGSGPEEIHHSYGKTPSVQRIGTDFLIRHLGGK</sequence>